<gene>
    <name evidence="2" type="ORF">G3480_10840</name>
</gene>
<name>A0A6P1DXF7_9GAMM</name>
<dbReference type="InterPro" id="IPR001173">
    <property type="entry name" value="Glyco_trans_2-like"/>
</dbReference>
<dbReference type="CDD" id="cd06433">
    <property type="entry name" value="GT_2_WfgS_like"/>
    <property type="match status" value="1"/>
</dbReference>
<dbReference type="PANTHER" id="PTHR22916">
    <property type="entry name" value="GLYCOSYLTRANSFERASE"/>
    <property type="match status" value="1"/>
</dbReference>
<feature type="domain" description="Glycosyltransferase 2-like" evidence="1">
    <location>
        <begin position="4"/>
        <end position="117"/>
    </location>
</feature>
<evidence type="ECO:0000313" key="3">
    <source>
        <dbReference type="Proteomes" id="UP000471640"/>
    </source>
</evidence>
<dbReference type="SUPFAM" id="SSF53448">
    <property type="entry name" value="Nucleotide-diphospho-sugar transferases"/>
    <property type="match status" value="1"/>
</dbReference>
<dbReference type="InterPro" id="IPR029044">
    <property type="entry name" value="Nucleotide-diphossugar_trans"/>
</dbReference>
<organism evidence="2 3">
    <name type="scientific">Thiorhodococcus mannitoliphagus</name>
    <dbReference type="NCBI Taxonomy" id="329406"/>
    <lineage>
        <taxon>Bacteria</taxon>
        <taxon>Pseudomonadati</taxon>
        <taxon>Pseudomonadota</taxon>
        <taxon>Gammaproteobacteria</taxon>
        <taxon>Chromatiales</taxon>
        <taxon>Chromatiaceae</taxon>
        <taxon>Thiorhodococcus</taxon>
    </lineage>
</organism>
<evidence type="ECO:0000259" key="1">
    <source>
        <dbReference type="Pfam" id="PF00535"/>
    </source>
</evidence>
<evidence type="ECO:0000313" key="2">
    <source>
        <dbReference type="EMBL" id="NEX20802.1"/>
    </source>
</evidence>
<dbReference type="Proteomes" id="UP000471640">
    <property type="component" value="Unassembled WGS sequence"/>
</dbReference>
<accession>A0A6P1DXF7</accession>
<dbReference type="GO" id="GO:0016758">
    <property type="term" value="F:hexosyltransferase activity"/>
    <property type="evidence" value="ECO:0007669"/>
    <property type="project" value="UniProtKB-ARBA"/>
</dbReference>
<keyword evidence="2" id="KW-0808">Transferase</keyword>
<protein>
    <submittedName>
        <fullName evidence="2">Glycosyltransferase</fullName>
    </submittedName>
</protein>
<reference evidence="3" key="1">
    <citation type="journal article" date="2020" name="Microbiol. Resour. Announc.">
        <title>Draft Genome Sequences of Thiorhodococcus mannitoliphagus and Thiorhodococcus minor, Purple Sulfur Photosynthetic Bacteria in the Gammaproteobacterial Family Chromatiaceae.</title>
        <authorList>
            <person name="Aviles F.A."/>
            <person name="Meyer T.E."/>
            <person name="Kyndt J.A."/>
        </authorList>
    </citation>
    <scope>NUCLEOTIDE SEQUENCE [LARGE SCALE GENOMIC DNA]</scope>
    <source>
        <strain evidence="3">DSM 18266</strain>
    </source>
</reference>
<sequence length="252" mass="28247">MNLSLITACYNSASTLGETLESVRFQRDVSLEYLLIDGGSSDGTCALIQREASRQLTVVSRWLSEPDDGIYDALNKGIHLATGDVVGFLHADDVFAHECVLQRVAACFEDPSVTACYGDLEYVWRNDSASVARYWRAGEFDVGRLRRGWMPPHPTLYVRRAWYEIHGGFDVSYKISADYDLVLRLLSSRPEKVIYLPEVLVRMRTGGLSNGSLGNILRKSAEDYRALRTNQIGGWGALVWKNLSKLGQFVSR</sequence>
<dbReference type="Pfam" id="PF00535">
    <property type="entry name" value="Glycos_transf_2"/>
    <property type="match status" value="1"/>
</dbReference>
<proteinExistence type="predicted"/>
<comment type="caution">
    <text evidence="2">The sequence shown here is derived from an EMBL/GenBank/DDBJ whole genome shotgun (WGS) entry which is preliminary data.</text>
</comment>
<keyword evidence="3" id="KW-1185">Reference proteome</keyword>
<dbReference type="AlphaFoldDB" id="A0A6P1DXF7"/>
<reference evidence="2 3" key="2">
    <citation type="submission" date="2020-02" db="EMBL/GenBank/DDBJ databases">
        <title>Genome sequences of Thiorhodococcus mannitoliphagus and Thiorhodococcus minor, purple sulfur photosynthetic bacteria in the gammaproteobacterial family, Chromatiaceae.</title>
        <authorList>
            <person name="Aviles F.A."/>
            <person name="Meyer T.E."/>
            <person name="Kyndt J.A."/>
        </authorList>
    </citation>
    <scope>NUCLEOTIDE SEQUENCE [LARGE SCALE GENOMIC DNA]</scope>
    <source>
        <strain evidence="2 3">DSM 18266</strain>
    </source>
</reference>
<dbReference type="EMBL" id="JAAIJR010000036">
    <property type="protein sequence ID" value="NEX20802.1"/>
    <property type="molecule type" value="Genomic_DNA"/>
</dbReference>
<dbReference type="PANTHER" id="PTHR22916:SF3">
    <property type="entry name" value="UDP-GLCNAC:BETAGAL BETA-1,3-N-ACETYLGLUCOSAMINYLTRANSFERASE-LIKE PROTEIN 1"/>
    <property type="match status" value="1"/>
</dbReference>
<dbReference type="RefSeq" id="WP_164653907.1">
    <property type="nucleotide sequence ID" value="NZ_JAAIJR010000036.1"/>
</dbReference>
<dbReference type="Gene3D" id="3.90.550.10">
    <property type="entry name" value="Spore Coat Polysaccharide Biosynthesis Protein SpsA, Chain A"/>
    <property type="match status" value="1"/>
</dbReference>